<dbReference type="AlphaFoldDB" id="A0A0F9WG41"/>
<name>A0A0F9WG41_9ZZZZ</name>
<dbReference type="EMBL" id="LAZR01000282">
    <property type="protein sequence ID" value="KKN77278.1"/>
    <property type="molecule type" value="Genomic_DNA"/>
</dbReference>
<proteinExistence type="predicted"/>
<evidence type="ECO:0000313" key="1">
    <source>
        <dbReference type="EMBL" id="KKN77278.1"/>
    </source>
</evidence>
<accession>A0A0F9WG41</accession>
<organism evidence="1">
    <name type="scientific">marine sediment metagenome</name>
    <dbReference type="NCBI Taxonomy" id="412755"/>
    <lineage>
        <taxon>unclassified sequences</taxon>
        <taxon>metagenomes</taxon>
        <taxon>ecological metagenomes</taxon>
    </lineage>
</organism>
<gene>
    <name evidence="1" type="ORF">LCGC14_0362560</name>
</gene>
<protein>
    <submittedName>
        <fullName evidence="1">Uncharacterized protein</fullName>
    </submittedName>
</protein>
<reference evidence="1" key="1">
    <citation type="journal article" date="2015" name="Nature">
        <title>Complex archaea that bridge the gap between prokaryotes and eukaryotes.</title>
        <authorList>
            <person name="Spang A."/>
            <person name="Saw J.H."/>
            <person name="Jorgensen S.L."/>
            <person name="Zaremba-Niedzwiedzka K."/>
            <person name="Martijn J."/>
            <person name="Lind A.E."/>
            <person name="van Eijk R."/>
            <person name="Schleper C."/>
            <person name="Guy L."/>
            <person name="Ettema T.J."/>
        </authorList>
    </citation>
    <scope>NUCLEOTIDE SEQUENCE</scope>
</reference>
<sequence length="102" mass="12192">MRYQTVFDMQFGVKRQADSSMVNVSCAQAAPMFHGIPIRFSEHCVERKHKVKRWNRLNRPSKVRHRYTERPCAYKLEPPMVDQTTVLCHPDFEKQLEKMRLN</sequence>
<comment type="caution">
    <text evidence="1">The sequence shown here is derived from an EMBL/GenBank/DDBJ whole genome shotgun (WGS) entry which is preliminary data.</text>
</comment>